<dbReference type="RefSeq" id="WP_380662622.1">
    <property type="nucleotide sequence ID" value="NZ_JBHTCJ010000001.1"/>
</dbReference>
<dbReference type="Proteomes" id="UP001596504">
    <property type="component" value="Unassembled WGS sequence"/>
</dbReference>
<organism evidence="1 2">
    <name type="scientific">Saccharopolyspora griseoalba</name>
    <dbReference type="NCBI Taxonomy" id="1431848"/>
    <lineage>
        <taxon>Bacteria</taxon>
        <taxon>Bacillati</taxon>
        <taxon>Actinomycetota</taxon>
        <taxon>Actinomycetes</taxon>
        <taxon>Pseudonocardiales</taxon>
        <taxon>Pseudonocardiaceae</taxon>
        <taxon>Saccharopolyspora</taxon>
    </lineage>
</organism>
<accession>A0ABW2LBD8</accession>
<dbReference type="EMBL" id="JBHTCJ010000001">
    <property type="protein sequence ID" value="MFC7339781.1"/>
    <property type="molecule type" value="Genomic_DNA"/>
</dbReference>
<comment type="caution">
    <text evidence="1">The sequence shown here is derived from an EMBL/GenBank/DDBJ whole genome shotgun (WGS) entry which is preliminary data.</text>
</comment>
<evidence type="ECO:0000313" key="2">
    <source>
        <dbReference type="Proteomes" id="UP001596504"/>
    </source>
</evidence>
<proteinExistence type="predicted"/>
<sequence length="84" mass="8484">MAGPARRKPLDLGLPAELEVRAGRALGAAEVARPGRPEVSGTGRAPGGIIGVLPSVESPAGPVRCAHRKRSAVRVVARGEADTG</sequence>
<evidence type="ECO:0000313" key="1">
    <source>
        <dbReference type="EMBL" id="MFC7339781.1"/>
    </source>
</evidence>
<protein>
    <submittedName>
        <fullName evidence="1">Uncharacterized protein</fullName>
    </submittedName>
</protein>
<keyword evidence="2" id="KW-1185">Reference proteome</keyword>
<name>A0ABW2LBD8_9PSEU</name>
<gene>
    <name evidence="1" type="ORF">ACFQRI_00045</name>
</gene>
<reference evidence="2" key="1">
    <citation type="journal article" date="2019" name="Int. J. Syst. Evol. Microbiol.">
        <title>The Global Catalogue of Microorganisms (GCM) 10K type strain sequencing project: providing services to taxonomists for standard genome sequencing and annotation.</title>
        <authorList>
            <consortium name="The Broad Institute Genomics Platform"/>
            <consortium name="The Broad Institute Genome Sequencing Center for Infectious Disease"/>
            <person name="Wu L."/>
            <person name="Ma J."/>
        </authorList>
    </citation>
    <scope>NUCLEOTIDE SEQUENCE [LARGE SCALE GENOMIC DNA]</scope>
    <source>
        <strain evidence="2">WLHS5</strain>
    </source>
</reference>